<protein>
    <submittedName>
        <fullName evidence="1">Uncharacterized protein</fullName>
    </submittedName>
</protein>
<dbReference type="STRING" id="1293891.TMES_08480"/>
<organism evidence="1 2">
    <name type="scientific">Thalassospira mesophila</name>
    <dbReference type="NCBI Taxonomy" id="1293891"/>
    <lineage>
        <taxon>Bacteria</taxon>
        <taxon>Pseudomonadati</taxon>
        <taxon>Pseudomonadota</taxon>
        <taxon>Alphaproteobacteria</taxon>
        <taxon>Rhodospirillales</taxon>
        <taxon>Thalassospiraceae</taxon>
        <taxon>Thalassospira</taxon>
    </lineage>
</organism>
<evidence type="ECO:0000313" key="1">
    <source>
        <dbReference type="EMBL" id="OSQ38810.1"/>
    </source>
</evidence>
<evidence type="ECO:0000313" key="2">
    <source>
        <dbReference type="Proteomes" id="UP000193391"/>
    </source>
</evidence>
<dbReference type="AlphaFoldDB" id="A0A1Y2L0Q6"/>
<gene>
    <name evidence="1" type="ORF">TMES_08480</name>
</gene>
<name>A0A1Y2L0Q6_9PROT</name>
<comment type="caution">
    <text evidence="1">The sequence shown here is derived from an EMBL/GenBank/DDBJ whole genome shotgun (WGS) entry which is preliminary data.</text>
</comment>
<accession>A0A1Y2L0Q6</accession>
<keyword evidence="2" id="KW-1185">Reference proteome</keyword>
<proteinExistence type="predicted"/>
<reference evidence="1 2" key="1">
    <citation type="submission" date="2014-03" db="EMBL/GenBank/DDBJ databases">
        <title>The draft genome sequence of Thalassospira mesophila JCM 18969.</title>
        <authorList>
            <person name="Lai Q."/>
            <person name="Shao Z."/>
        </authorList>
    </citation>
    <scope>NUCLEOTIDE SEQUENCE [LARGE SCALE GENOMIC DNA]</scope>
    <source>
        <strain evidence="1 2">JCM 18969</strain>
    </source>
</reference>
<dbReference type="Proteomes" id="UP000193391">
    <property type="component" value="Unassembled WGS sequence"/>
</dbReference>
<sequence length="77" mass="8643">MRQTLVQYRRQGSGGIKNAHIFMLSYRSPLSLFCNNLHAALQQPINTTQPIKAHIPAPGDKDSVMQLYCLPRYQGAS</sequence>
<dbReference type="EMBL" id="JFKA01000003">
    <property type="protein sequence ID" value="OSQ38810.1"/>
    <property type="molecule type" value="Genomic_DNA"/>
</dbReference>